<dbReference type="PANTHER" id="PTHR45863:SF22">
    <property type="entry name" value="SERINE_THREONINE-PROTEIN KINASE BSK1"/>
    <property type="match status" value="1"/>
</dbReference>
<dbReference type="PANTHER" id="PTHR45863">
    <property type="entry name" value="SERINE/THREONINE-PROTEIN KINASE BSK5"/>
    <property type="match status" value="1"/>
</dbReference>
<reference evidence="1 2" key="1">
    <citation type="journal article" date="2019" name="G3 (Bethesda)">
        <title>Sequencing of a Wild Apple (Malus baccata) Genome Unravels the Differences Between Cultivated and Wild Apple Species Regarding Disease Resistance and Cold Tolerance.</title>
        <authorList>
            <person name="Chen X."/>
        </authorList>
    </citation>
    <scope>NUCLEOTIDE SEQUENCE [LARGE SCALE GENOMIC DNA]</scope>
    <source>
        <strain evidence="2">cv. Shandingzi</strain>
        <tissue evidence="1">Leaves</tissue>
    </source>
</reference>
<evidence type="ECO:0000313" key="2">
    <source>
        <dbReference type="Proteomes" id="UP000315295"/>
    </source>
</evidence>
<name>A0A540N2C4_MALBA</name>
<evidence type="ECO:0008006" key="3">
    <source>
        <dbReference type="Google" id="ProtNLM"/>
    </source>
</evidence>
<protein>
    <recommendedName>
        <fullName evidence="3">Protein kinase domain-containing protein</fullName>
    </recommendedName>
</protein>
<proteinExistence type="predicted"/>
<dbReference type="EMBL" id="VIEB01000135">
    <property type="protein sequence ID" value="TQE04693.1"/>
    <property type="molecule type" value="Genomic_DNA"/>
</dbReference>
<dbReference type="GO" id="GO:0012505">
    <property type="term" value="C:endomembrane system"/>
    <property type="evidence" value="ECO:0007669"/>
    <property type="project" value="UniProtKB-SubCell"/>
</dbReference>
<comment type="caution">
    <text evidence="1">The sequence shown here is derived from an EMBL/GenBank/DDBJ whole genome shotgun (WGS) entry which is preliminary data.</text>
</comment>
<dbReference type="Proteomes" id="UP000315295">
    <property type="component" value="Unassembled WGS sequence"/>
</dbReference>
<sequence>MCRPPSVPFCLQGVHLLNNQPISAFFLDFAQLRPPPMSGKPVRYISLPLLTGGENQTIEWAIRLRVALNIAKALDYCSSEGRPLYHDLNSYMVLFDEMRLNQSARQNVGFTGRKKKGSAKGATEVMNKMRNWMLFITVDKSLQANHTSNIN</sequence>
<dbReference type="STRING" id="106549.A0A540N2C4"/>
<dbReference type="AlphaFoldDB" id="A0A540N2C4"/>
<dbReference type="GO" id="GO:0004672">
    <property type="term" value="F:protein kinase activity"/>
    <property type="evidence" value="ECO:0007669"/>
    <property type="project" value="InterPro"/>
</dbReference>
<keyword evidence="2" id="KW-1185">Reference proteome</keyword>
<dbReference type="InterPro" id="IPR045845">
    <property type="entry name" value="BSK"/>
</dbReference>
<accession>A0A540N2C4</accession>
<dbReference type="GO" id="GO:0005524">
    <property type="term" value="F:ATP binding"/>
    <property type="evidence" value="ECO:0007669"/>
    <property type="project" value="UniProtKB-KW"/>
</dbReference>
<gene>
    <name evidence="1" type="ORF">C1H46_009676</name>
</gene>
<evidence type="ECO:0000313" key="1">
    <source>
        <dbReference type="EMBL" id="TQE04693.1"/>
    </source>
</evidence>
<dbReference type="GO" id="GO:0009742">
    <property type="term" value="P:brassinosteroid mediated signaling pathway"/>
    <property type="evidence" value="ECO:0007669"/>
    <property type="project" value="InterPro"/>
</dbReference>
<organism evidence="1 2">
    <name type="scientific">Malus baccata</name>
    <name type="common">Siberian crab apple</name>
    <name type="synonym">Pyrus baccata</name>
    <dbReference type="NCBI Taxonomy" id="106549"/>
    <lineage>
        <taxon>Eukaryota</taxon>
        <taxon>Viridiplantae</taxon>
        <taxon>Streptophyta</taxon>
        <taxon>Embryophyta</taxon>
        <taxon>Tracheophyta</taxon>
        <taxon>Spermatophyta</taxon>
        <taxon>Magnoliopsida</taxon>
        <taxon>eudicotyledons</taxon>
        <taxon>Gunneridae</taxon>
        <taxon>Pentapetalae</taxon>
        <taxon>rosids</taxon>
        <taxon>fabids</taxon>
        <taxon>Rosales</taxon>
        <taxon>Rosaceae</taxon>
        <taxon>Amygdaloideae</taxon>
        <taxon>Maleae</taxon>
        <taxon>Malus</taxon>
    </lineage>
</organism>